<gene>
    <name evidence="1" type="ORF">MTIM_14310</name>
</gene>
<name>A0A7I9Z3X3_9MYCO</name>
<dbReference type="AlphaFoldDB" id="A0A7I9Z3X3"/>
<dbReference type="Proteomes" id="UP000465301">
    <property type="component" value="Unassembled WGS sequence"/>
</dbReference>
<comment type="caution">
    <text evidence="1">The sequence shown here is derived from an EMBL/GenBank/DDBJ whole genome shotgun (WGS) entry which is preliminary data.</text>
</comment>
<keyword evidence="2" id="KW-1185">Reference proteome</keyword>
<proteinExistence type="predicted"/>
<protein>
    <submittedName>
        <fullName evidence="1">Uncharacterized protein</fullName>
    </submittedName>
</protein>
<evidence type="ECO:0000313" key="2">
    <source>
        <dbReference type="Proteomes" id="UP000465301"/>
    </source>
</evidence>
<reference evidence="1 2" key="1">
    <citation type="journal article" date="2019" name="Emerg. Microbes Infect.">
        <title>Comprehensive subspecies identification of 175 nontuberculous mycobacteria species based on 7547 genomic profiles.</title>
        <authorList>
            <person name="Matsumoto Y."/>
            <person name="Kinjo T."/>
            <person name="Motooka D."/>
            <person name="Nabeya D."/>
            <person name="Jung N."/>
            <person name="Uechi K."/>
            <person name="Horii T."/>
            <person name="Iida T."/>
            <person name="Fujita J."/>
            <person name="Nakamura S."/>
        </authorList>
    </citation>
    <scope>NUCLEOTIDE SEQUENCE [LARGE SCALE GENOMIC DNA]</scope>
    <source>
        <strain evidence="1 2">JCM 30726</strain>
    </source>
</reference>
<organism evidence="1 2">
    <name type="scientific">Mycobacterium timonense</name>
    <dbReference type="NCBI Taxonomy" id="701043"/>
    <lineage>
        <taxon>Bacteria</taxon>
        <taxon>Bacillati</taxon>
        <taxon>Actinomycetota</taxon>
        <taxon>Actinomycetes</taxon>
        <taxon>Mycobacteriales</taxon>
        <taxon>Mycobacteriaceae</taxon>
        <taxon>Mycobacterium</taxon>
        <taxon>Mycobacterium avium complex (MAC)</taxon>
    </lineage>
</organism>
<evidence type="ECO:0000313" key="1">
    <source>
        <dbReference type="EMBL" id="GFG95552.1"/>
    </source>
</evidence>
<dbReference type="EMBL" id="BLLA01000001">
    <property type="protein sequence ID" value="GFG95552.1"/>
    <property type="molecule type" value="Genomic_DNA"/>
</dbReference>
<sequence>MSHQDRGLRNQRDYQVKCRAWGVVGNFSGARWGLAAAPRRGRGSITSQNGIDGCADVSRGCANCDAASHAQRGLKEMQNGAAGGYPARGESALVVEAAAEPILHAAGEGPATLVAALAQ</sequence>
<accession>A0A7I9Z3X3</accession>